<dbReference type="AlphaFoldDB" id="A0A0K6GQE5"/>
<organism evidence="1 2">
    <name type="scientific">Anoxybacillus suryakundensis</name>
    <dbReference type="NCBI Taxonomy" id="1325335"/>
    <lineage>
        <taxon>Bacteria</taxon>
        <taxon>Bacillati</taxon>
        <taxon>Bacillota</taxon>
        <taxon>Bacilli</taxon>
        <taxon>Bacillales</taxon>
        <taxon>Anoxybacillaceae</taxon>
        <taxon>Anoxybacillus</taxon>
    </lineage>
</organism>
<sequence length="72" mass="8435">MKKGVHTEVIVLKCMYIEAKIDVLRQETNARFQQVNEKMDLLDLSDTQETVDLLSPKTLQHERKLHLLSRQS</sequence>
<dbReference type="EMBL" id="CYGZ01000013">
    <property type="protein sequence ID" value="CUA80721.1"/>
    <property type="molecule type" value="Genomic_DNA"/>
</dbReference>
<dbReference type="Proteomes" id="UP000182738">
    <property type="component" value="Unassembled WGS sequence"/>
</dbReference>
<evidence type="ECO:0000313" key="2">
    <source>
        <dbReference type="Proteomes" id="UP000182738"/>
    </source>
</evidence>
<gene>
    <name evidence="1" type="ORF">Ga0061060_11357</name>
</gene>
<protein>
    <submittedName>
        <fullName evidence="1">Uncharacterized protein</fullName>
    </submittedName>
</protein>
<dbReference type="OrthoDB" id="2969457at2"/>
<proteinExistence type="predicted"/>
<evidence type="ECO:0000313" key="1">
    <source>
        <dbReference type="EMBL" id="CUA80721.1"/>
    </source>
</evidence>
<dbReference type="RefSeq" id="WP_055441624.1">
    <property type="nucleotide sequence ID" value="NZ_BAABDZ010000007.1"/>
</dbReference>
<name>A0A0K6GQE5_9BACL</name>
<dbReference type="STRING" id="1325335.GCA_001418025_02033"/>
<keyword evidence="2" id="KW-1185">Reference proteome</keyword>
<reference evidence="2" key="1">
    <citation type="submission" date="2015-08" db="EMBL/GenBank/DDBJ databases">
        <authorList>
            <person name="Varghese N."/>
        </authorList>
    </citation>
    <scope>NUCLEOTIDE SEQUENCE [LARGE SCALE GENOMIC DNA]</scope>
    <source>
        <strain evidence="2">DSM 27374</strain>
    </source>
</reference>
<accession>A0A0K6GQE5</accession>